<reference evidence="1" key="1">
    <citation type="submission" date="2023-04" db="EMBL/GenBank/DDBJ databases">
        <title>Ambrosiozyma monospora NBRC 10751.</title>
        <authorList>
            <person name="Ichikawa N."/>
            <person name="Sato H."/>
            <person name="Tonouchi N."/>
        </authorList>
    </citation>
    <scope>NUCLEOTIDE SEQUENCE</scope>
    <source>
        <strain evidence="1">NBRC 10751</strain>
    </source>
</reference>
<comment type="caution">
    <text evidence="1">The sequence shown here is derived from an EMBL/GenBank/DDBJ whole genome shotgun (WGS) entry which is preliminary data.</text>
</comment>
<proteinExistence type="predicted"/>
<gene>
    <name evidence="1" type="ORF">Amon02_000914200</name>
</gene>
<evidence type="ECO:0000313" key="1">
    <source>
        <dbReference type="EMBL" id="GME92711.1"/>
    </source>
</evidence>
<sequence length="350" mass="39143">MRLVITDSSSPSTSKSKKTKNKPTEEGGDEESGSGNASGKDDQQQTSFFVDAYNGTKEGSLYFLPLHVVFGFKKPILIFKSSDIDSITYTSITRLTFNVTLHVKIPTQTPSSPETQPNNDTNNTNTENGTKLQKFEFSMIDQQEFEKIDKYVKFKSFRDKSMTEELKATKQLKDVAHNDSTNALIEAAKQIPGGEKIIDGDGAQEGEGDDEDEDEDGDYNVGDSDDDHSDQSEDDEDGSGDDGDVNDDDESEDEDDEEGDATPPQNTNTPSQYLNLDDLDDDDDDEEDADHNDENDDDEDDDEDDEQEEGYEQLEFDPLELQQELNALNEELDEVNDAGYLQFVQQNYNN</sequence>
<organism evidence="1 2">
    <name type="scientific">Ambrosiozyma monospora</name>
    <name type="common">Yeast</name>
    <name type="synonym">Endomycopsis monosporus</name>
    <dbReference type="NCBI Taxonomy" id="43982"/>
    <lineage>
        <taxon>Eukaryota</taxon>
        <taxon>Fungi</taxon>
        <taxon>Dikarya</taxon>
        <taxon>Ascomycota</taxon>
        <taxon>Saccharomycotina</taxon>
        <taxon>Pichiomycetes</taxon>
        <taxon>Pichiales</taxon>
        <taxon>Pichiaceae</taxon>
        <taxon>Ambrosiozyma</taxon>
    </lineage>
</organism>
<dbReference type="EMBL" id="BSXS01008500">
    <property type="protein sequence ID" value="GME92711.1"/>
    <property type="molecule type" value="Genomic_DNA"/>
</dbReference>
<protein>
    <submittedName>
        <fullName evidence="1">Unnamed protein product</fullName>
    </submittedName>
</protein>
<accession>A0ACB5TQ38</accession>
<keyword evidence="2" id="KW-1185">Reference proteome</keyword>
<evidence type="ECO:0000313" key="2">
    <source>
        <dbReference type="Proteomes" id="UP001165064"/>
    </source>
</evidence>
<dbReference type="Proteomes" id="UP001165064">
    <property type="component" value="Unassembled WGS sequence"/>
</dbReference>
<name>A0ACB5TQ38_AMBMO</name>